<accession>A0A7S4CWJ3</accession>
<feature type="compositionally biased region" description="Basic and acidic residues" evidence="1">
    <location>
        <begin position="121"/>
        <end position="130"/>
    </location>
</feature>
<dbReference type="SUPFAM" id="SSF143503">
    <property type="entry name" value="PUG domain-like"/>
    <property type="match status" value="1"/>
</dbReference>
<dbReference type="PANTHER" id="PTHR23153">
    <property type="entry name" value="UBX-RELATED"/>
    <property type="match status" value="1"/>
</dbReference>
<evidence type="ECO:0000256" key="1">
    <source>
        <dbReference type="SAM" id="MobiDB-lite"/>
    </source>
</evidence>
<gene>
    <name evidence="3" type="ORF">EGYM00163_LOCUS19899</name>
</gene>
<evidence type="ECO:0000313" key="3">
    <source>
        <dbReference type="EMBL" id="CAE0808768.1"/>
    </source>
</evidence>
<dbReference type="SMART" id="SM00580">
    <property type="entry name" value="PUG"/>
    <property type="match status" value="1"/>
</dbReference>
<reference evidence="3" key="1">
    <citation type="submission" date="2021-01" db="EMBL/GenBank/DDBJ databases">
        <authorList>
            <person name="Corre E."/>
            <person name="Pelletier E."/>
            <person name="Niang G."/>
            <person name="Scheremetjew M."/>
            <person name="Finn R."/>
            <person name="Kale V."/>
            <person name="Holt S."/>
            <person name="Cochrane G."/>
            <person name="Meng A."/>
            <person name="Brown T."/>
            <person name="Cohen L."/>
        </authorList>
    </citation>
    <scope>NUCLEOTIDE SEQUENCE</scope>
    <source>
        <strain evidence="3">CCMP1594</strain>
    </source>
</reference>
<feature type="region of interest" description="Disordered" evidence="1">
    <location>
        <begin position="121"/>
        <end position="169"/>
    </location>
</feature>
<dbReference type="AlphaFoldDB" id="A0A7S4CWJ3"/>
<feature type="domain" description="PUB" evidence="2">
    <location>
        <begin position="20"/>
        <end position="90"/>
    </location>
</feature>
<organism evidence="3">
    <name type="scientific">Eutreptiella gymnastica</name>
    <dbReference type="NCBI Taxonomy" id="73025"/>
    <lineage>
        <taxon>Eukaryota</taxon>
        <taxon>Discoba</taxon>
        <taxon>Euglenozoa</taxon>
        <taxon>Euglenida</taxon>
        <taxon>Spirocuta</taxon>
        <taxon>Euglenophyceae</taxon>
        <taxon>Eutreptiales</taxon>
        <taxon>Eutreptiaceae</taxon>
        <taxon>Eutreptiella</taxon>
    </lineage>
</organism>
<dbReference type="EMBL" id="HBJA01056221">
    <property type="protein sequence ID" value="CAE0808768.1"/>
    <property type="molecule type" value="Transcribed_RNA"/>
</dbReference>
<dbReference type="InterPro" id="IPR036339">
    <property type="entry name" value="PUB-like_dom_sf"/>
</dbReference>
<proteinExistence type="predicted"/>
<dbReference type="PANTHER" id="PTHR23153:SF38">
    <property type="entry name" value="UBX DOMAIN-CONTAINING PROTEIN 6"/>
    <property type="match status" value="1"/>
</dbReference>
<dbReference type="Pfam" id="PF09409">
    <property type="entry name" value="PUB"/>
    <property type="match status" value="1"/>
</dbReference>
<feature type="compositionally biased region" description="Basic and acidic residues" evidence="1">
    <location>
        <begin position="138"/>
        <end position="147"/>
    </location>
</feature>
<evidence type="ECO:0000259" key="2">
    <source>
        <dbReference type="Pfam" id="PF09409"/>
    </source>
</evidence>
<dbReference type="InterPro" id="IPR018997">
    <property type="entry name" value="PUB_domain"/>
</dbReference>
<name>A0A7S4CWJ3_9EUGL</name>
<dbReference type="GO" id="GO:0005737">
    <property type="term" value="C:cytoplasm"/>
    <property type="evidence" value="ECO:0007669"/>
    <property type="project" value="TreeGrafter"/>
</dbReference>
<dbReference type="Gene3D" id="1.20.58.2190">
    <property type="match status" value="1"/>
</dbReference>
<sequence>MALQVSVDIMASANDKGTWNTAIERIQTYFGNIVNNASEPKFRRIKKANKIFEKDVSKCIGSEELLKAVGWADEGEFWVLPPDAPVEPLQEALRLFQVKAEDEEGDMKRQADRQRLLAMEKREQEEERKAQLSSQFSADKEARKDPNWKASVSAARNKAGGGDIARVSN</sequence>
<protein>
    <recommendedName>
        <fullName evidence="2">PUB domain-containing protein</fullName>
    </recommendedName>
</protein>